<evidence type="ECO:0000313" key="2">
    <source>
        <dbReference type="Proteomes" id="UP001377168"/>
    </source>
</evidence>
<sequence>MTVSAGYASSGPTYRDGNALAGPLSEIFAVDVTAAMSRCAHCTRTGPLGGLHVYDRGPGRVARCPGCGEVMMRMVRGRGEVWLDMSGTSALAIPMDDR</sequence>
<dbReference type="EMBL" id="JBBKAJ010000022">
    <property type="protein sequence ID" value="MEJ8638052.1"/>
    <property type="molecule type" value="Genomic_DNA"/>
</dbReference>
<comment type="caution">
    <text evidence="1">The sequence shown here is derived from an EMBL/GenBank/DDBJ whole genome shotgun (WGS) entry which is preliminary data.</text>
</comment>
<evidence type="ECO:0000313" key="1">
    <source>
        <dbReference type="EMBL" id="MEJ8638052.1"/>
    </source>
</evidence>
<keyword evidence="2" id="KW-1185">Reference proteome</keyword>
<accession>A0ACC6Q4F7</accession>
<organism evidence="1 2">
    <name type="scientific">Streptomyces achmelvichensis</name>
    <dbReference type="NCBI Taxonomy" id="3134111"/>
    <lineage>
        <taxon>Bacteria</taxon>
        <taxon>Bacillati</taxon>
        <taxon>Actinomycetota</taxon>
        <taxon>Actinomycetes</taxon>
        <taxon>Kitasatosporales</taxon>
        <taxon>Streptomycetaceae</taxon>
        <taxon>Streptomyces</taxon>
    </lineage>
</organism>
<proteinExistence type="predicted"/>
<dbReference type="Proteomes" id="UP001377168">
    <property type="component" value="Unassembled WGS sequence"/>
</dbReference>
<name>A0ACC6Q4F7_9ACTN</name>
<reference evidence="1" key="1">
    <citation type="submission" date="2024-03" db="EMBL/GenBank/DDBJ databases">
        <title>Novel Streptomyces species of biotechnological and ecological value are a feature of Machair soil.</title>
        <authorList>
            <person name="Prole J.R."/>
            <person name="Goodfellow M."/>
            <person name="Allenby N."/>
            <person name="Ward A.C."/>
        </authorList>
    </citation>
    <scope>NUCLEOTIDE SEQUENCE</scope>
    <source>
        <strain evidence="1">MS2.AVA.5</strain>
    </source>
</reference>
<gene>
    <name evidence="1" type="ORF">WKI67_32340</name>
</gene>
<protein>
    <submittedName>
        <fullName evidence="1">DUF6510 family protein</fullName>
    </submittedName>
</protein>